<dbReference type="OMA" id="DIRGTWR"/>
<feature type="domain" description="Ras guanine nucleotide exchange factor glfB-like C-terminal" evidence="2">
    <location>
        <begin position="279"/>
        <end position="419"/>
    </location>
</feature>
<feature type="compositionally biased region" description="Low complexity" evidence="1">
    <location>
        <begin position="175"/>
        <end position="186"/>
    </location>
</feature>
<feature type="region of interest" description="Disordered" evidence="1">
    <location>
        <begin position="481"/>
        <end position="501"/>
    </location>
</feature>
<feature type="compositionally biased region" description="Polar residues" evidence="1">
    <location>
        <begin position="146"/>
        <end position="168"/>
    </location>
</feature>
<gene>
    <name evidence="3" type="ORF">NAEGRDRAFT_74334</name>
</gene>
<organism evidence="4">
    <name type="scientific">Naegleria gruberi</name>
    <name type="common">Amoeba</name>
    <dbReference type="NCBI Taxonomy" id="5762"/>
    <lineage>
        <taxon>Eukaryota</taxon>
        <taxon>Discoba</taxon>
        <taxon>Heterolobosea</taxon>
        <taxon>Tetramitia</taxon>
        <taxon>Eutetramitia</taxon>
        <taxon>Vahlkampfiidae</taxon>
        <taxon>Naegleria</taxon>
    </lineage>
</organism>
<dbReference type="KEGG" id="ngr:NAEGRDRAFT_74334"/>
<evidence type="ECO:0000313" key="4">
    <source>
        <dbReference type="Proteomes" id="UP000006671"/>
    </source>
</evidence>
<dbReference type="AlphaFoldDB" id="D2VZ28"/>
<evidence type="ECO:0000313" key="3">
    <source>
        <dbReference type="EMBL" id="EFC37871.1"/>
    </source>
</evidence>
<dbReference type="InParanoid" id="D2VZ28"/>
<dbReference type="OrthoDB" id="10261006at2759"/>
<dbReference type="VEuPathDB" id="AmoebaDB:NAEGRDRAFT_74334"/>
<sequence>MSAQPHEDIIIDQSLEDLLPIVITEYDAISRKGIQSSFLARDLVRMYDKITFYKHNNTELDLTLYNNIISTSSATSNNTDGDANNNSKEGTQINDENNHTDNKPNKNDDEAVVEIIEGNQQQSVNTTSTNGTSSENLVAETPNIVAESSNNSKVKTPTDDVSTSVATTPSKEKSIPISSPSGVSSPTKKDVEIIVLPSNQQVEKIDHQRITDLVYNEFEKDEFTHFPHNNSSLDDPDRSDQLFVDILNLLSKSFAFKQSVPCQPILSLKEFKEIVVSKAVQNYVSSLLEGKFGDNHPVVKYLTLVDQAFVVSLLGHFAEALFFTKTPIRFKDIRGTWRIDVRLYQDKISMVHRRTEQMLKPLGNTMLKNLFQFSWQVEIIYDSYSLEQIGAVHVSLLEVDWASYDESLGMNQKQKDEMQKLFIRMFSKSKADSKLPVKISMVDISLKHVRLLVKELRQQSKKLVKPNSETSSDNKSWFSSIFTSPESEDDPFTFVSSSKKK</sequence>
<keyword evidence="4" id="KW-1185">Reference proteome</keyword>
<feature type="compositionally biased region" description="Low complexity" evidence="1">
    <location>
        <begin position="119"/>
        <end position="136"/>
    </location>
</feature>
<dbReference type="InterPro" id="IPR056651">
    <property type="entry name" value="GlfB-like_C"/>
</dbReference>
<protein>
    <submittedName>
        <fullName evidence="3">Predicted protein</fullName>
    </submittedName>
</protein>
<dbReference type="Proteomes" id="UP000006671">
    <property type="component" value="Unassembled WGS sequence"/>
</dbReference>
<dbReference type="RefSeq" id="XP_002670615.1">
    <property type="nucleotide sequence ID" value="XM_002670569.1"/>
</dbReference>
<dbReference type="Pfam" id="PF24929">
    <property type="entry name" value="GlfB_C"/>
    <property type="match status" value="1"/>
</dbReference>
<evidence type="ECO:0000256" key="1">
    <source>
        <dbReference type="SAM" id="MobiDB-lite"/>
    </source>
</evidence>
<evidence type="ECO:0000259" key="2">
    <source>
        <dbReference type="Pfam" id="PF24929"/>
    </source>
</evidence>
<dbReference type="EMBL" id="GG738913">
    <property type="protein sequence ID" value="EFC37871.1"/>
    <property type="molecule type" value="Genomic_DNA"/>
</dbReference>
<reference evidence="3 4" key="1">
    <citation type="journal article" date="2010" name="Cell">
        <title>The genome of Naegleria gruberi illuminates early eukaryotic versatility.</title>
        <authorList>
            <person name="Fritz-Laylin L.K."/>
            <person name="Prochnik S.E."/>
            <person name="Ginger M.L."/>
            <person name="Dacks J.B."/>
            <person name="Carpenter M.L."/>
            <person name="Field M.C."/>
            <person name="Kuo A."/>
            <person name="Paredez A."/>
            <person name="Chapman J."/>
            <person name="Pham J."/>
            <person name="Shu S."/>
            <person name="Neupane R."/>
            <person name="Cipriano M."/>
            <person name="Mancuso J."/>
            <person name="Tu H."/>
            <person name="Salamov A."/>
            <person name="Lindquist E."/>
            <person name="Shapiro H."/>
            <person name="Lucas S."/>
            <person name="Grigoriev I.V."/>
            <person name="Cande W.Z."/>
            <person name="Fulton C."/>
            <person name="Rokhsar D.S."/>
            <person name="Dawson S.C."/>
        </authorList>
    </citation>
    <scope>NUCLEOTIDE SEQUENCE [LARGE SCALE GENOMIC DNA]</scope>
    <source>
        <strain evidence="3 4">NEG-M</strain>
    </source>
</reference>
<feature type="compositionally biased region" description="Basic and acidic residues" evidence="1">
    <location>
        <begin position="96"/>
        <end position="109"/>
    </location>
</feature>
<name>D2VZ28_NAEGR</name>
<proteinExistence type="predicted"/>
<feature type="region of interest" description="Disordered" evidence="1">
    <location>
        <begin position="72"/>
        <end position="186"/>
    </location>
</feature>
<feature type="compositionally biased region" description="Polar residues" evidence="1">
    <location>
        <begin position="80"/>
        <end position="95"/>
    </location>
</feature>
<dbReference type="GeneID" id="8857758"/>
<accession>D2VZ28</accession>